<sequence>MADLPTLDVVRNWQAERERIDDGVAVVNAQAKAILYKQEQLEGTRAHLRWSIERWNTERPFKDFLRLPLEVREMIYNRYIENIDPYGKYISIDHNVFFPDACAQSIALVSKQVREEFLNWLGVDRPLDLMMLLRVILRRRNTRIRRACWDRMPAHIIDRVRIIDIQAGTRCYVIYRLQVSKAELTMLEDHRRPADPRRPQHINPSDVHWERVRLVAAMIIEEGGKLKKEHVELLADALKDDDDMTDPQAWLQQALARGEASRKLKTGKGRQQLPVSFLGSDAWWLEKWSR</sequence>
<dbReference type="Proteomes" id="UP000237631">
    <property type="component" value="Unassembled WGS sequence"/>
</dbReference>
<accession>A0A2S6BRZ2</accession>
<gene>
    <name evidence="1" type="ORF">CBER1_04899</name>
</gene>
<dbReference type="AlphaFoldDB" id="A0A2S6BRZ2"/>
<dbReference type="EMBL" id="PNEN01001789">
    <property type="protein sequence ID" value="PPJ50258.1"/>
    <property type="molecule type" value="Genomic_DNA"/>
</dbReference>
<proteinExistence type="predicted"/>
<evidence type="ECO:0000313" key="1">
    <source>
        <dbReference type="EMBL" id="PPJ50258.1"/>
    </source>
</evidence>
<comment type="caution">
    <text evidence="1">The sequence shown here is derived from an EMBL/GenBank/DDBJ whole genome shotgun (WGS) entry which is preliminary data.</text>
</comment>
<keyword evidence="2" id="KW-1185">Reference proteome</keyword>
<reference evidence="2" key="1">
    <citation type="journal article" date="2017" name="bioRxiv">
        <title>Conservation of a gene cluster reveals novel cercosporin biosynthetic mechanisms and extends production to the genus Colletotrichum.</title>
        <authorList>
            <person name="de Jonge R."/>
            <person name="Ebert M.K."/>
            <person name="Huitt-Roehl C.R."/>
            <person name="Pal P."/>
            <person name="Suttle J.C."/>
            <person name="Spanner R.E."/>
            <person name="Neubauer J.D."/>
            <person name="Jurick W.M.II."/>
            <person name="Stott K.A."/>
            <person name="Secor G.A."/>
            <person name="Thomma B.P.H.J."/>
            <person name="Van de Peer Y."/>
            <person name="Townsend C.A."/>
            <person name="Bolton M.D."/>
        </authorList>
    </citation>
    <scope>NUCLEOTIDE SEQUENCE [LARGE SCALE GENOMIC DNA]</scope>
    <source>
        <strain evidence="2">CBS538.71</strain>
    </source>
</reference>
<organism evidence="1 2">
    <name type="scientific">Cercospora berteroae</name>
    <dbReference type="NCBI Taxonomy" id="357750"/>
    <lineage>
        <taxon>Eukaryota</taxon>
        <taxon>Fungi</taxon>
        <taxon>Dikarya</taxon>
        <taxon>Ascomycota</taxon>
        <taxon>Pezizomycotina</taxon>
        <taxon>Dothideomycetes</taxon>
        <taxon>Dothideomycetidae</taxon>
        <taxon>Mycosphaerellales</taxon>
        <taxon>Mycosphaerellaceae</taxon>
        <taxon>Cercospora</taxon>
    </lineage>
</organism>
<dbReference type="OrthoDB" id="3646934at2759"/>
<evidence type="ECO:0000313" key="2">
    <source>
        <dbReference type="Proteomes" id="UP000237631"/>
    </source>
</evidence>
<protein>
    <submittedName>
        <fullName evidence="1">Uncharacterized protein</fullName>
    </submittedName>
</protein>
<name>A0A2S6BRZ2_9PEZI</name>